<gene>
    <name evidence="1" type="ORF">Pma05_10950</name>
</gene>
<protein>
    <recommendedName>
        <fullName evidence="3">Nucleoside 2-deoxyribosyltransferase</fullName>
    </recommendedName>
</protein>
<dbReference type="EMBL" id="BONX01000006">
    <property type="protein sequence ID" value="GIG94522.1"/>
    <property type="molecule type" value="Genomic_DNA"/>
</dbReference>
<proteinExistence type="predicted"/>
<dbReference type="Proteomes" id="UP000621500">
    <property type="component" value="Unassembled WGS sequence"/>
</dbReference>
<dbReference type="Pfam" id="PF05014">
    <property type="entry name" value="Nuc_deoxyrib_tr"/>
    <property type="match status" value="1"/>
</dbReference>
<dbReference type="RefSeq" id="WP_203856180.1">
    <property type="nucleotide sequence ID" value="NZ_BAAAZQ010000005.1"/>
</dbReference>
<keyword evidence="2" id="KW-1185">Reference proteome</keyword>
<dbReference type="Gene3D" id="3.40.50.450">
    <property type="match status" value="1"/>
</dbReference>
<evidence type="ECO:0000313" key="1">
    <source>
        <dbReference type="EMBL" id="GIG94522.1"/>
    </source>
</evidence>
<dbReference type="InterPro" id="IPR007710">
    <property type="entry name" value="Nucleoside_deoxyribTrfase"/>
</dbReference>
<dbReference type="SUPFAM" id="SSF52309">
    <property type="entry name" value="N-(deoxy)ribosyltransferase-like"/>
    <property type="match status" value="1"/>
</dbReference>
<sequence>MATPSAYIAAPLFNDAEKAFNLAVDQALRDAGLRTYLPQRDGGEAAPLVRQGLDEHTVRSRLFAGDVAAVRDCDLLVFILDGRVPDEGGCVELGMAYAWDKPCFGLQTDSRRFGGTDSNNLMIDYALGGGTARTIDDLMRLIGRHLDLPDSTE</sequence>
<organism evidence="1 2">
    <name type="scientific">Plantactinospora mayteni</name>
    <dbReference type="NCBI Taxonomy" id="566021"/>
    <lineage>
        <taxon>Bacteria</taxon>
        <taxon>Bacillati</taxon>
        <taxon>Actinomycetota</taxon>
        <taxon>Actinomycetes</taxon>
        <taxon>Micromonosporales</taxon>
        <taxon>Micromonosporaceae</taxon>
        <taxon>Plantactinospora</taxon>
    </lineage>
</organism>
<name>A0ABQ4EIG3_9ACTN</name>
<evidence type="ECO:0000313" key="2">
    <source>
        <dbReference type="Proteomes" id="UP000621500"/>
    </source>
</evidence>
<evidence type="ECO:0008006" key="3">
    <source>
        <dbReference type="Google" id="ProtNLM"/>
    </source>
</evidence>
<comment type="caution">
    <text evidence="1">The sequence shown here is derived from an EMBL/GenBank/DDBJ whole genome shotgun (WGS) entry which is preliminary data.</text>
</comment>
<reference evidence="1 2" key="1">
    <citation type="submission" date="2021-01" db="EMBL/GenBank/DDBJ databases">
        <title>Whole genome shotgun sequence of Plantactinospora mayteni NBRC 109088.</title>
        <authorList>
            <person name="Komaki H."/>
            <person name="Tamura T."/>
        </authorList>
    </citation>
    <scope>NUCLEOTIDE SEQUENCE [LARGE SCALE GENOMIC DNA]</scope>
    <source>
        <strain evidence="1 2">NBRC 109088</strain>
    </source>
</reference>
<accession>A0ABQ4EIG3</accession>